<evidence type="ECO:0000256" key="1">
    <source>
        <dbReference type="ARBA" id="ARBA00003134"/>
    </source>
</evidence>
<gene>
    <name evidence="8 10" type="primary">rpsT</name>
    <name evidence="10" type="ORF">LzC2_17060</name>
</gene>
<reference evidence="10 11" key="1">
    <citation type="journal article" date="2020" name="Syst. Appl. Microbiol.">
        <title>Alienimonas chondri sp. nov., a novel planctomycete isolated from the biofilm of the red alga Chondrus crispus.</title>
        <authorList>
            <person name="Vitorino I."/>
            <person name="Albuquerque L."/>
            <person name="Wiegand S."/>
            <person name="Kallscheuer N."/>
            <person name="da Costa M.S."/>
            <person name="Lobo-da-Cunha A."/>
            <person name="Jogler C."/>
            <person name="Lage O.M."/>
        </authorList>
    </citation>
    <scope>NUCLEOTIDE SEQUENCE [LARGE SCALE GENOMIC DNA]</scope>
    <source>
        <strain evidence="10 11">LzC2</strain>
    </source>
</reference>
<keyword evidence="3 8" id="KW-0699">rRNA-binding</keyword>
<evidence type="ECO:0000313" key="11">
    <source>
        <dbReference type="Proteomes" id="UP000609651"/>
    </source>
</evidence>
<proteinExistence type="inferred from homology"/>
<evidence type="ECO:0000256" key="3">
    <source>
        <dbReference type="ARBA" id="ARBA00022730"/>
    </source>
</evidence>
<evidence type="ECO:0000256" key="9">
    <source>
        <dbReference type="SAM" id="MobiDB-lite"/>
    </source>
</evidence>
<dbReference type="InterPro" id="IPR036510">
    <property type="entry name" value="Ribosomal_bS20_sf"/>
</dbReference>
<dbReference type="RefSeq" id="WP_171185849.1">
    <property type="nucleotide sequence ID" value="NZ_WTPX01000044.1"/>
</dbReference>
<dbReference type="Proteomes" id="UP000609651">
    <property type="component" value="Unassembled WGS sequence"/>
</dbReference>
<dbReference type="PANTHER" id="PTHR33398">
    <property type="entry name" value="30S RIBOSOMAL PROTEIN S20"/>
    <property type="match status" value="1"/>
</dbReference>
<evidence type="ECO:0000256" key="7">
    <source>
        <dbReference type="ARBA" id="ARBA00035136"/>
    </source>
</evidence>
<keyword evidence="4 8" id="KW-0694">RNA-binding</keyword>
<dbReference type="SUPFAM" id="SSF46992">
    <property type="entry name" value="Ribosomal protein S20"/>
    <property type="match status" value="1"/>
</dbReference>
<comment type="similarity">
    <text evidence="2 8">Belongs to the bacterial ribosomal protein bS20 family.</text>
</comment>
<accession>A0ABX1VC22</accession>
<sequence length="89" mass="9781">MPNSPSAKKALRKSQKRRLVNRANRSALRTDLKKARVAVEEKPTESADEVKTAMRHLDISAGKGLIHKNKAARLKSRLAKKLNAAVAAN</sequence>
<evidence type="ECO:0000256" key="4">
    <source>
        <dbReference type="ARBA" id="ARBA00022884"/>
    </source>
</evidence>
<dbReference type="PANTHER" id="PTHR33398:SF1">
    <property type="entry name" value="SMALL RIBOSOMAL SUBUNIT PROTEIN BS20C"/>
    <property type="match status" value="1"/>
</dbReference>
<evidence type="ECO:0000256" key="8">
    <source>
        <dbReference type="HAMAP-Rule" id="MF_00500"/>
    </source>
</evidence>
<comment type="caution">
    <text evidence="10">The sequence shown here is derived from an EMBL/GenBank/DDBJ whole genome shotgun (WGS) entry which is preliminary data.</text>
</comment>
<comment type="function">
    <text evidence="1 8">Binds directly to 16S ribosomal RNA.</text>
</comment>
<evidence type="ECO:0000313" key="10">
    <source>
        <dbReference type="EMBL" id="NNJ25633.1"/>
    </source>
</evidence>
<name>A0ABX1VC22_9PLAN</name>
<feature type="region of interest" description="Disordered" evidence="9">
    <location>
        <begin position="1"/>
        <end position="28"/>
    </location>
</feature>
<evidence type="ECO:0000256" key="2">
    <source>
        <dbReference type="ARBA" id="ARBA00007634"/>
    </source>
</evidence>
<dbReference type="GO" id="GO:0005840">
    <property type="term" value="C:ribosome"/>
    <property type="evidence" value="ECO:0007669"/>
    <property type="project" value="UniProtKB-KW"/>
</dbReference>
<protein>
    <recommendedName>
        <fullName evidence="7 8">Small ribosomal subunit protein bS20</fullName>
    </recommendedName>
</protein>
<evidence type="ECO:0000256" key="5">
    <source>
        <dbReference type="ARBA" id="ARBA00022980"/>
    </source>
</evidence>
<evidence type="ECO:0000256" key="6">
    <source>
        <dbReference type="ARBA" id="ARBA00023274"/>
    </source>
</evidence>
<organism evidence="10 11">
    <name type="scientific">Alienimonas chondri</name>
    <dbReference type="NCBI Taxonomy" id="2681879"/>
    <lineage>
        <taxon>Bacteria</taxon>
        <taxon>Pseudomonadati</taxon>
        <taxon>Planctomycetota</taxon>
        <taxon>Planctomycetia</taxon>
        <taxon>Planctomycetales</taxon>
        <taxon>Planctomycetaceae</taxon>
        <taxon>Alienimonas</taxon>
    </lineage>
</organism>
<keyword evidence="6 8" id="KW-0687">Ribonucleoprotein</keyword>
<dbReference type="HAMAP" id="MF_00500">
    <property type="entry name" value="Ribosomal_bS20"/>
    <property type="match status" value="1"/>
</dbReference>
<dbReference type="Gene3D" id="1.20.58.110">
    <property type="entry name" value="Ribosomal protein S20"/>
    <property type="match status" value="1"/>
</dbReference>
<feature type="compositionally biased region" description="Basic residues" evidence="9">
    <location>
        <begin position="9"/>
        <end position="20"/>
    </location>
</feature>
<dbReference type="EMBL" id="WTPX01000044">
    <property type="protein sequence ID" value="NNJ25633.1"/>
    <property type="molecule type" value="Genomic_DNA"/>
</dbReference>
<keyword evidence="5 8" id="KW-0689">Ribosomal protein</keyword>
<dbReference type="Pfam" id="PF01649">
    <property type="entry name" value="Ribosomal_S20p"/>
    <property type="match status" value="1"/>
</dbReference>
<keyword evidence="11" id="KW-1185">Reference proteome</keyword>
<dbReference type="InterPro" id="IPR002583">
    <property type="entry name" value="Ribosomal_bS20"/>
</dbReference>
<dbReference type="NCBIfam" id="TIGR00029">
    <property type="entry name" value="S20"/>
    <property type="match status" value="1"/>
</dbReference>